<reference evidence="1" key="2">
    <citation type="submission" date="2020-10" db="EMBL/GenBank/DDBJ databases">
        <authorList>
            <person name="Cooper E.A."/>
            <person name="Brenton Z.W."/>
            <person name="Flinn B.S."/>
            <person name="Jenkins J."/>
            <person name="Shu S."/>
            <person name="Flowers D."/>
            <person name="Luo F."/>
            <person name="Wang Y."/>
            <person name="Xia P."/>
            <person name="Barry K."/>
            <person name="Daum C."/>
            <person name="Lipzen A."/>
            <person name="Yoshinaga Y."/>
            <person name="Schmutz J."/>
            <person name="Saski C."/>
            <person name="Vermerris W."/>
            <person name="Kresovich S."/>
        </authorList>
    </citation>
    <scope>NUCLEOTIDE SEQUENCE</scope>
</reference>
<proteinExistence type="predicted"/>
<dbReference type="Proteomes" id="UP000807115">
    <property type="component" value="Chromosome 7"/>
</dbReference>
<reference evidence="1" key="1">
    <citation type="journal article" date="2019" name="BMC Genomics">
        <title>A new reference genome for Sorghum bicolor reveals high levels of sequence similarity between sweet and grain genotypes: implications for the genetics of sugar metabolism.</title>
        <authorList>
            <person name="Cooper E.A."/>
            <person name="Brenton Z.W."/>
            <person name="Flinn B.S."/>
            <person name="Jenkins J."/>
            <person name="Shu S."/>
            <person name="Flowers D."/>
            <person name="Luo F."/>
            <person name="Wang Y."/>
            <person name="Xia P."/>
            <person name="Barry K."/>
            <person name="Daum C."/>
            <person name="Lipzen A."/>
            <person name="Yoshinaga Y."/>
            <person name="Schmutz J."/>
            <person name="Saski C."/>
            <person name="Vermerris W."/>
            <person name="Kresovich S."/>
        </authorList>
    </citation>
    <scope>NUCLEOTIDE SEQUENCE</scope>
</reference>
<organism evidence="1 2">
    <name type="scientific">Sorghum bicolor</name>
    <name type="common">Sorghum</name>
    <name type="synonym">Sorghum vulgare</name>
    <dbReference type="NCBI Taxonomy" id="4558"/>
    <lineage>
        <taxon>Eukaryota</taxon>
        <taxon>Viridiplantae</taxon>
        <taxon>Streptophyta</taxon>
        <taxon>Embryophyta</taxon>
        <taxon>Tracheophyta</taxon>
        <taxon>Spermatophyta</taxon>
        <taxon>Magnoliopsida</taxon>
        <taxon>Liliopsida</taxon>
        <taxon>Poales</taxon>
        <taxon>Poaceae</taxon>
        <taxon>PACMAD clade</taxon>
        <taxon>Panicoideae</taxon>
        <taxon>Andropogonodae</taxon>
        <taxon>Andropogoneae</taxon>
        <taxon>Sorghinae</taxon>
        <taxon>Sorghum</taxon>
    </lineage>
</organism>
<evidence type="ECO:0000313" key="1">
    <source>
        <dbReference type="EMBL" id="KAG0522546.1"/>
    </source>
</evidence>
<accession>A0A921QLB5</accession>
<gene>
    <name evidence="1" type="ORF">BDA96_07G046600</name>
</gene>
<dbReference type="AlphaFoldDB" id="A0A921QLB5"/>
<evidence type="ECO:0000313" key="2">
    <source>
        <dbReference type="Proteomes" id="UP000807115"/>
    </source>
</evidence>
<sequence length="47" mass="5420">MTDVGQQHHFDMFFSAARMASWLPNPTERIDQSLFNLGHLCRSKLQG</sequence>
<name>A0A921QLB5_SORBI</name>
<protein>
    <submittedName>
        <fullName evidence="1">Uncharacterized protein</fullName>
    </submittedName>
</protein>
<comment type="caution">
    <text evidence="1">The sequence shown here is derived from an EMBL/GenBank/DDBJ whole genome shotgun (WGS) entry which is preliminary data.</text>
</comment>
<dbReference type="EMBL" id="CM027686">
    <property type="protein sequence ID" value="KAG0522546.1"/>
    <property type="molecule type" value="Genomic_DNA"/>
</dbReference>